<proteinExistence type="predicted"/>
<evidence type="ECO:0000256" key="1">
    <source>
        <dbReference type="SAM" id="Phobius"/>
    </source>
</evidence>
<keyword evidence="1" id="KW-1133">Transmembrane helix</keyword>
<keyword evidence="1" id="KW-0472">Membrane</keyword>
<sequence>MKAEILVGIVLGSFLGIILTKAERDMSPTKHAIVGSIVGASLGSLIMAVPVKK</sequence>
<comment type="caution">
    <text evidence="2">The sequence shown here is derived from an EMBL/GenBank/DDBJ whole genome shotgun (WGS) entry which is preliminary data.</text>
</comment>
<protein>
    <submittedName>
        <fullName evidence="2">Uncharacterized protein</fullName>
    </submittedName>
</protein>
<organism evidence="2">
    <name type="scientific">marine sediment metagenome</name>
    <dbReference type="NCBI Taxonomy" id="412755"/>
    <lineage>
        <taxon>unclassified sequences</taxon>
        <taxon>metagenomes</taxon>
        <taxon>ecological metagenomes</taxon>
    </lineage>
</organism>
<dbReference type="AlphaFoldDB" id="A0A0F9N8M6"/>
<evidence type="ECO:0000313" key="2">
    <source>
        <dbReference type="EMBL" id="KKN15900.1"/>
    </source>
</evidence>
<keyword evidence="1" id="KW-0812">Transmembrane</keyword>
<dbReference type="EMBL" id="LAZR01003666">
    <property type="protein sequence ID" value="KKN15900.1"/>
    <property type="molecule type" value="Genomic_DNA"/>
</dbReference>
<feature type="transmembrane region" description="Helical" evidence="1">
    <location>
        <begin position="32"/>
        <end position="51"/>
    </location>
</feature>
<gene>
    <name evidence="2" type="ORF">LCGC14_0981230</name>
</gene>
<reference evidence="2" key="1">
    <citation type="journal article" date="2015" name="Nature">
        <title>Complex archaea that bridge the gap between prokaryotes and eukaryotes.</title>
        <authorList>
            <person name="Spang A."/>
            <person name="Saw J.H."/>
            <person name="Jorgensen S.L."/>
            <person name="Zaremba-Niedzwiedzka K."/>
            <person name="Martijn J."/>
            <person name="Lind A.E."/>
            <person name="van Eijk R."/>
            <person name="Schleper C."/>
            <person name="Guy L."/>
            <person name="Ettema T.J."/>
        </authorList>
    </citation>
    <scope>NUCLEOTIDE SEQUENCE</scope>
</reference>
<name>A0A0F9N8M6_9ZZZZ</name>
<accession>A0A0F9N8M6</accession>